<dbReference type="RefSeq" id="WP_282218654.1">
    <property type="nucleotide sequence ID" value="NZ_CP118246.1"/>
</dbReference>
<dbReference type="Pfam" id="PF13629">
    <property type="entry name" value="T2SS-T3SS_pil_N"/>
    <property type="match status" value="1"/>
</dbReference>
<evidence type="ECO:0000259" key="2">
    <source>
        <dbReference type="Pfam" id="PF00263"/>
    </source>
</evidence>
<dbReference type="InterPro" id="IPR004845">
    <property type="entry name" value="T2SS_GspD_CS"/>
</dbReference>
<dbReference type="InterPro" id="IPR050810">
    <property type="entry name" value="Bact_Secretion_Sys_Channel"/>
</dbReference>
<reference evidence="4 5" key="1">
    <citation type="submission" date="2023-02" db="EMBL/GenBank/DDBJ databases">
        <title>Devosia algicola sp. nov., isolated from the phycosphere of marine algae.</title>
        <authorList>
            <person name="Kim J.M."/>
            <person name="Lee J.K."/>
            <person name="Choi B.J."/>
            <person name="Bayburt H."/>
            <person name="Jeon C.O."/>
        </authorList>
    </citation>
    <scope>NUCLEOTIDE SEQUENCE [LARGE SCALE GENOMIC DNA]</scope>
    <source>
        <strain evidence="4 5">G20-9</strain>
    </source>
</reference>
<protein>
    <submittedName>
        <fullName evidence="4">Type II and III secretion system protein family protein</fullName>
    </submittedName>
</protein>
<dbReference type="EMBL" id="CP118246">
    <property type="protein sequence ID" value="WDR02249.1"/>
    <property type="molecule type" value="Genomic_DNA"/>
</dbReference>
<evidence type="ECO:0000313" key="5">
    <source>
        <dbReference type="Proteomes" id="UP001220530"/>
    </source>
</evidence>
<gene>
    <name evidence="4" type="ORF">PSQ19_16670</name>
</gene>
<dbReference type="PRINTS" id="PR00811">
    <property type="entry name" value="BCTERIALGSPD"/>
</dbReference>
<name>A0ABY7YLT2_9HYPH</name>
<dbReference type="InterPro" id="IPR032789">
    <property type="entry name" value="T2SS-T3SS_pil_N"/>
</dbReference>
<comment type="similarity">
    <text evidence="1">Belongs to the bacterial secretin family.</text>
</comment>
<organism evidence="4 5">
    <name type="scientific">Devosia algicola</name>
    <dbReference type="NCBI Taxonomy" id="3026418"/>
    <lineage>
        <taxon>Bacteria</taxon>
        <taxon>Pseudomonadati</taxon>
        <taxon>Pseudomonadota</taxon>
        <taxon>Alphaproteobacteria</taxon>
        <taxon>Hyphomicrobiales</taxon>
        <taxon>Devosiaceae</taxon>
        <taxon>Devosia</taxon>
    </lineage>
</organism>
<accession>A0ABY7YLT2</accession>
<feature type="domain" description="Type II/III secretion system secretin-like" evidence="2">
    <location>
        <begin position="262"/>
        <end position="412"/>
    </location>
</feature>
<proteinExistence type="inferred from homology"/>
<evidence type="ECO:0000256" key="1">
    <source>
        <dbReference type="RuleBase" id="RU004003"/>
    </source>
</evidence>
<dbReference type="Pfam" id="PF00263">
    <property type="entry name" value="Secretin"/>
    <property type="match status" value="1"/>
</dbReference>
<dbReference type="InterPro" id="IPR001775">
    <property type="entry name" value="GspD/PilQ"/>
</dbReference>
<feature type="domain" description="Pilus formation protein N-terminal" evidence="3">
    <location>
        <begin position="53"/>
        <end position="120"/>
    </location>
</feature>
<dbReference type="PANTHER" id="PTHR30332">
    <property type="entry name" value="PROBABLE GENERAL SECRETION PATHWAY PROTEIN D"/>
    <property type="match status" value="1"/>
</dbReference>
<evidence type="ECO:0000259" key="3">
    <source>
        <dbReference type="Pfam" id="PF13629"/>
    </source>
</evidence>
<dbReference type="InterPro" id="IPR004846">
    <property type="entry name" value="T2SS/T3SS_dom"/>
</dbReference>
<sequence>MSKSARFTPVPARSVITAMLLGATLALAPMVASPVLAQSQLTISSNQYGITQNVDLTLNKSMIVDLPGNVSEVVVSQPGVAGAIMRTSRRAIIQGVGGGETNILFLDASGRTISVLELKVIKERSQVGAALEAALARIIPNSNITVESVTLGDNTNRVVLTGSVRSAEDRDRADAVAVQFAGDSKNVANILDVNGPQQVMLQVTVSEVKRTVAKQLGVNLSGSLSIGSANFGFNNTMSASTNNMVSGAFTGGGLQINAAITALEDRNALRVLAKPTLTAISGQPAEFKAGGEFPIPVSDGNGGTTVQYKDYGVKLNFTPTVRSNGTIGLVIDTGVSELQAGSFTLTSRNTKTSVEIRPGDTLAIGGLLQSNVGQQIKQLPGLGNIPILGALFRSREYNDDQTELVILVTPYLAQPRLRGGATAHRS</sequence>
<keyword evidence="5" id="KW-1185">Reference proteome</keyword>
<evidence type="ECO:0000313" key="4">
    <source>
        <dbReference type="EMBL" id="WDR02249.1"/>
    </source>
</evidence>
<dbReference type="PROSITE" id="PS00875">
    <property type="entry name" value="T2SP_D"/>
    <property type="match status" value="1"/>
</dbReference>
<dbReference type="Proteomes" id="UP001220530">
    <property type="component" value="Chromosome"/>
</dbReference>
<dbReference type="PANTHER" id="PTHR30332:SF17">
    <property type="entry name" value="TYPE IV PILIATION SYSTEM PROTEIN DR_0774-RELATED"/>
    <property type="match status" value="1"/>
</dbReference>